<accession>A0A848AXW8</accession>
<sequence length="69" mass="7513">MTQTASKSESVFIYFRKKIDFKEIKPVGAGISLLSAASGALHQLCRSFPLLQGMVRVGTLMKISAPDLK</sequence>
<dbReference type="AlphaFoldDB" id="A0A848AXW8"/>
<dbReference type="Proteomes" id="UP000576225">
    <property type="component" value="Unassembled WGS sequence"/>
</dbReference>
<reference evidence="1 2" key="1">
    <citation type="submission" date="2020-04" db="EMBL/GenBank/DDBJ databases">
        <authorList>
            <person name="Hitch T.C.A."/>
            <person name="Wylensek D."/>
            <person name="Clavel T."/>
        </authorList>
    </citation>
    <scope>NUCLEOTIDE SEQUENCE [LARGE SCALE GENOMIC DNA]</scope>
    <source>
        <strain evidence="1 2">COR2-253-APC-1A</strain>
    </source>
</reference>
<comment type="caution">
    <text evidence="1">The sequence shown here is derived from an EMBL/GenBank/DDBJ whole genome shotgun (WGS) entry which is preliminary data.</text>
</comment>
<proteinExistence type="predicted"/>
<gene>
    <name evidence="1" type="ORF">HF882_11515</name>
</gene>
<dbReference type="EMBL" id="JABAEW010000020">
    <property type="protein sequence ID" value="NMD87213.1"/>
    <property type="molecule type" value="Genomic_DNA"/>
</dbReference>
<protein>
    <submittedName>
        <fullName evidence="1">Uncharacterized protein</fullName>
    </submittedName>
</protein>
<name>A0A848AXW8_9BACT</name>
<evidence type="ECO:0000313" key="1">
    <source>
        <dbReference type="EMBL" id="NMD87213.1"/>
    </source>
</evidence>
<evidence type="ECO:0000313" key="2">
    <source>
        <dbReference type="Proteomes" id="UP000576225"/>
    </source>
</evidence>
<organism evidence="1 2">
    <name type="scientific">Victivallis vadensis</name>
    <dbReference type="NCBI Taxonomy" id="172901"/>
    <lineage>
        <taxon>Bacteria</taxon>
        <taxon>Pseudomonadati</taxon>
        <taxon>Lentisphaerota</taxon>
        <taxon>Lentisphaeria</taxon>
        <taxon>Victivallales</taxon>
        <taxon>Victivallaceae</taxon>
        <taxon>Victivallis</taxon>
    </lineage>
</organism>
<dbReference type="RefSeq" id="WP_168962703.1">
    <property type="nucleotide sequence ID" value="NZ_JABAEW010000020.1"/>
</dbReference>